<evidence type="ECO:0000256" key="6">
    <source>
        <dbReference type="ARBA" id="ARBA00022801"/>
    </source>
</evidence>
<evidence type="ECO:0000259" key="13">
    <source>
        <dbReference type="SMART" id="SM00477"/>
    </source>
</evidence>
<dbReference type="Gene3D" id="2.60.40.10">
    <property type="entry name" value="Immunoglobulins"/>
    <property type="match status" value="1"/>
</dbReference>
<evidence type="ECO:0000256" key="1">
    <source>
        <dbReference type="ARBA" id="ARBA00001946"/>
    </source>
</evidence>
<evidence type="ECO:0000256" key="5">
    <source>
        <dbReference type="ARBA" id="ARBA00022759"/>
    </source>
</evidence>
<feature type="chain" id="PRO_5037185914" description="Endonuclease" evidence="12">
    <location>
        <begin position="24"/>
        <end position="394"/>
    </location>
</feature>
<comment type="cofactor">
    <cofactor evidence="1 10">
        <name>Mg(2+)</name>
        <dbReference type="ChEBI" id="CHEBI:18420"/>
    </cofactor>
</comment>
<dbReference type="SUPFAM" id="SSF54060">
    <property type="entry name" value="His-Me finger endonucleases"/>
    <property type="match status" value="1"/>
</dbReference>
<dbReference type="GO" id="GO:0046872">
    <property type="term" value="F:metal ion binding"/>
    <property type="evidence" value="ECO:0007669"/>
    <property type="project" value="UniProtKB-KW"/>
</dbReference>
<keyword evidence="4 9" id="KW-0479">Metal-binding</keyword>
<dbReference type="PROSITE" id="PS01070">
    <property type="entry name" value="NUCLEASE_NON_SPEC"/>
    <property type="match status" value="1"/>
</dbReference>
<feature type="active site" description="Proton acceptor" evidence="8">
    <location>
        <position position="234"/>
    </location>
</feature>
<dbReference type="PANTHER" id="PTHR13966">
    <property type="entry name" value="ENDONUCLEASE RELATED"/>
    <property type="match status" value="1"/>
</dbReference>
<keyword evidence="3 10" id="KW-0540">Nuclease</keyword>
<dbReference type="EC" id="3.1.30.-" evidence="10"/>
<feature type="region of interest" description="Disordered" evidence="11">
    <location>
        <begin position="118"/>
        <end position="144"/>
    </location>
</feature>
<keyword evidence="7" id="KW-0460">Magnesium</keyword>
<evidence type="ECO:0000259" key="14">
    <source>
        <dbReference type="SMART" id="SM00892"/>
    </source>
</evidence>
<dbReference type="PROSITE" id="PS51257">
    <property type="entry name" value="PROKAR_LIPOPROTEIN"/>
    <property type="match status" value="1"/>
</dbReference>
<feature type="binding site" evidence="9">
    <location>
        <position position="262"/>
    </location>
    <ligand>
        <name>Mg(2+)</name>
        <dbReference type="ChEBI" id="CHEBI:18420"/>
        <note>catalytic</note>
    </ligand>
</feature>
<dbReference type="Pfam" id="PF01223">
    <property type="entry name" value="Endonuclease_NS"/>
    <property type="match status" value="1"/>
</dbReference>
<dbReference type="GO" id="GO:0016787">
    <property type="term" value="F:hydrolase activity"/>
    <property type="evidence" value="ECO:0007669"/>
    <property type="project" value="UniProtKB-KW"/>
</dbReference>
<evidence type="ECO:0000313" key="15">
    <source>
        <dbReference type="EMBL" id="MBO8454013.1"/>
    </source>
</evidence>
<dbReference type="Proteomes" id="UP000771749">
    <property type="component" value="Unassembled WGS sequence"/>
</dbReference>
<evidence type="ECO:0000256" key="4">
    <source>
        <dbReference type="ARBA" id="ARBA00022723"/>
    </source>
</evidence>
<feature type="domain" description="DNA/RNA non-specific endonuclease/pyrophosphatase/phosphodiesterase" evidence="14">
    <location>
        <begin position="172"/>
        <end position="373"/>
    </location>
</feature>
<reference evidence="15" key="1">
    <citation type="submission" date="2020-10" db="EMBL/GenBank/DDBJ databases">
        <authorList>
            <person name="Gilroy R."/>
        </authorList>
    </citation>
    <scope>NUCLEOTIDE SEQUENCE</scope>
    <source>
        <strain evidence="15">F1-3629</strain>
    </source>
</reference>
<dbReference type="AlphaFoldDB" id="A0A940IGH6"/>
<dbReference type="GO" id="GO:0004519">
    <property type="term" value="F:endonuclease activity"/>
    <property type="evidence" value="ECO:0007669"/>
    <property type="project" value="UniProtKB-UniRule"/>
</dbReference>
<evidence type="ECO:0000256" key="10">
    <source>
        <dbReference type="RuleBase" id="RU366055"/>
    </source>
</evidence>
<dbReference type="InterPro" id="IPR044929">
    <property type="entry name" value="DNA/RNA_non-sp_Endonuclease_sf"/>
</dbReference>
<evidence type="ECO:0000256" key="9">
    <source>
        <dbReference type="PIRSR" id="PIRSR640255-2"/>
    </source>
</evidence>
<dbReference type="SMART" id="SM00892">
    <property type="entry name" value="Endonuclease_NS"/>
    <property type="match status" value="1"/>
</dbReference>
<evidence type="ECO:0000256" key="3">
    <source>
        <dbReference type="ARBA" id="ARBA00022722"/>
    </source>
</evidence>
<dbReference type="InterPro" id="IPR044925">
    <property type="entry name" value="His-Me_finger_sf"/>
</dbReference>
<dbReference type="InterPro" id="IPR018524">
    <property type="entry name" value="DNA/RNA_endonuclease_AS"/>
</dbReference>
<name>A0A940IGH6_9BACT</name>
<comment type="caution">
    <text evidence="15">The sequence shown here is derived from an EMBL/GenBank/DDBJ whole genome shotgun (WGS) entry which is preliminary data.</text>
</comment>
<feature type="compositionally biased region" description="Acidic residues" evidence="11">
    <location>
        <begin position="123"/>
        <end position="139"/>
    </location>
</feature>
<keyword evidence="5 10" id="KW-0255">Endonuclease</keyword>
<feature type="domain" description="ENPP1-3/EXOG-like endonuclease/phosphodiesterase" evidence="13">
    <location>
        <begin position="173"/>
        <end position="373"/>
    </location>
</feature>
<dbReference type="GO" id="GO:0003676">
    <property type="term" value="F:nucleic acid binding"/>
    <property type="evidence" value="ECO:0007669"/>
    <property type="project" value="InterPro"/>
</dbReference>
<evidence type="ECO:0000256" key="8">
    <source>
        <dbReference type="PIRSR" id="PIRSR640255-1"/>
    </source>
</evidence>
<dbReference type="EMBL" id="JADIMJ010000070">
    <property type="protein sequence ID" value="MBO8454013.1"/>
    <property type="molecule type" value="Genomic_DNA"/>
</dbReference>
<feature type="signal peptide" evidence="12">
    <location>
        <begin position="1"/>
        <end position="23"/>
    </location>
</feature>
<evidence type="ECO:0000313" key="16">
    <source>
        <dbReference type="Proteomes" id="UP000771749"/>
    </source>
</evidence>
<dbReference type="InterPro" id="IPR001604">
    <property type="entry name" value="Endo_G_ENPP1-like_dom"/>
</dbReference>
<dbReference type="CDD" id="cd14948">
    <property type="entry name" value="BACON"/>
    <property type="match status" value="1"/>
</dbReference>
<evidence type="ECO:0000256" key="12">
    <source>
        <dbReference type="SAM" id="SignalP"/>
    </source>
</evidence>
<protein>
    <recommendedName>
        <fullName evidence="10">Endonuclease</fullName>
        <ecNumber evidence="10">3.1.30.-</ecNumber>
    </recommendedName>
</protein>
<dbReference type="SMART" id="SM00477">
    <property type="entry name" value="NUC"/>
    <property type="match status" value="1"/>
</dbReference>
<dbReference type="InterPro" id="IPR024361">
    <property type="entry name" value="BACON"/>
</dbReference>
<dbReference type="Gene3D" id="3.40.570.10">
    <property type="entry name" value="Extracellular Endonuclease, subunit A"/>
    <property type="match status" value="1"/>
</dbReference>
<evidence type="ECO:0000256" key="11">
    <source>
        <dbReference type="SAM" id="MobiDB-lite"/>
    </source>
</evidence>
<accession>A0A940IGH6</accession>
<comment type="similarity">
    <text evidence="2 10">Belongs to the DNA/RNA non-specific endonuclease family.</text>
</comment>
<dbReference type="InterPro" id="IPR040255">
    <property type="entry name" value="Non-specific_endonuclease"/>
</dbReference>
<reference evidence="15" key="2">
    <citation type="journal article" date="2021" name="PeerJ">
        <title>Extensive microbial diversity within the chicken gut microbiome revealed by metagenomics and culture.</title>
        <authorList>
            <person name="Gilroy R."/>
            <person name="Ravi A."/>
            <person name="Getino M."/>
            <person name="Pursley I."/>
            <person name="Horton D.L."/>
            <person name="Alikhan N.F."/>
            <person name="Baker D."/>
            <person name="Gharbi K."/>
            <person name="Hall N."/>
            <person name="Watson M."/>
            <person name="Adriaenssens E.M."/>
            <person name="Foster-Nyarko E."/>
            <person name="Jarju S."/>
            <person name="Secka A."/>
            <person name="Antonio M."/>
            <person name="Oren A."/>
            <person name="Chaudhuri R.R."/>
            <person name="La Ragione R."/>
            <person name="Hildebrand F."/>
            <person name="Pallen M.J."/>
        </authorList>
    </citation>
    <scope>NUCLEOTIDE SEQUENCE</scope>
    <source>
        <strain evidence="15">F1-3629</strain>
    </source>
</reference>
<keyword evidence="12" id="KW-0732">Signal</keyword>
<gene>
    <name evidence="15" type="ORF">IAC07_04735</name>
</gene>
<evidence type="ECO:0000256" key="7">
    <source>
        <dbReference type="ARBA" id="ARBA00022842"/>
    </source>
</evidence>
<sequence length="394" mass="44374">MRFILRLKKFLPAMLSAAVMFFAASCEQSDIAPALKMQQTTVPYTAGRQSVSVEASGNWVLALYFQDDDQWASLSAESGSGSRNVVLEYGENHSEKERKVNIVLTASGTDVVLGFTQLPENSAEPDPDPDPDPDPEPDPEPAVFPGWLELPTVKETEDCHFYSHDMRVAGRTCRNYSFLWDRDNLVSHWVAYPLNSFLIGSGSRTDDWDYDPLVPRDEQPTLFHGYDGGYDRGHQLPSADRYTDNPSTFYFTNMTPQLGSLNQNIWREFEEKVREWARACDTLYVVTGCVLEGSRGKAYDNSGKAVTVPGGYYKALLCYKNSPSFGDGGYVAAGFYFEHRGYSQTNVTSDMSMSIDELEEKTGLDFFVNLKKQLPTLSDRIEAKDPETVNFWWN</sequence>
<keyword evidence="6 10" id="KW-0378">Hydrolase</keyword>
<evidence type="ECO:0000256" key="2">
    <source>
        <dbReference type="ARBA" id="ARBA00010052"/>
    </source>
</evidence>
<dbReference type="PANTHER" id="PTHR13966:SF5">
    <property type="entry name" value="ENDONUCLEASE G, MITOCHONDRIAL"/>
    <property type="match status" value="1"/>
</dbReference>
<dbReference type="InterPro" id="IPR013783">
    <property type="entry name" value="Ig-like_fold"/>
</dbReference>
<proteinExistence type="inferred from homology"/>
<dbReference type="InterPro" id="IPR020821">
    <property type="entry name" value="ENPP1-3/EXOG-like_nuc-like"/>
</dbReference>
<organism evidence="15 16">
    <name type="scientific">Candidatus Cryptobacteroides gallistercoris</name>
    <dbReference type="NCBI Taxonomy" id="2840765"/>
    <lineage>
        <taxon>Bacteria</taxon>
        <taxon>Pseudomonadati</taxon>
        <taxon>Bacteroidota</taxon>
        <taxon>Bacteroidia</taxon>
        <taxon>Bacteroidales</taxon>
        <taxon>Candidatus Cryptobacteroides</taxon>
    </lineage>
</organism>